<dbReference type="CDD" id="cd06170">
    <property type="entry name" value="LuxR_C_like"/>
    <property type="match status" value="1"/>
</dbReference>
<organism evidence="5">
    <name type="scientific">marine sediment metagenome</name>
    <dbReference type="NCBI Taxonomy" id="412755"/>
    <lineage>
        <taxon>unclassified sequences</taxon>
        <taxon>metagenomes</taxon>
        <taxon>ecological metagenomes</taxon>
    </lineage>
</organism>
<evidence type="ECO:0000256" key="2">
    <source>
        <dbReference type="ARBA" id="ARBA00023125"/>
    </source>
</evidence>
<dbReference type="GO" id="GO:0006355">
    <property type="term" value="P:regulation of DNA-templated transcription"/>
    <property type="evidence" value="ECO:0007669"/>
    <property type="project" value="InterPro"/>
</dbReference>
<keyword evidence="1" id="KW-0805">Transcription regulation</keyword>
<dbReference type="SMART" id="SM00421">
    <property type="entry name" value="HTH_LUXR"/>
    <property type="match status" value="1"/>
</dbReference>
<gene>
    <name evidence="5" type="ORF">LCGC14_0193150</name>
</gene>
<evidence type="ECO:0000313" key="5">
    <source>
        <dbReference type="EMBL" id="KKN93818.1"/>
    </source>
</evidence>
<dbReference type="Pfam" id="PF03472">
    <property type="entry name" value="Autoind_bind"/>
    <property type="match status" value="1"/>
</dbReference>
<dbReference type="Pfam" id="PF00196">
    <property type="entry name" value="GerE"/>
    <property type="match status" value="1"/>
</dbReference>
<feature type="domain" description="HTH luxR-type" evidence="4">
    <location>
        <begin position="173"/>
        <end position="238"/>
    </location>
</feature>
<proteinExistence type="predicted"/>
<dbReference type="Gene3D" id="1.10.10.10">
    <property type="entry name" value="Winged helix-like DNA-binding domain superfamily/Winged helix DNA-binding domain"/>
    <property type="match status" value="1"/>
</dbReference>
<sequence length="240" mass="26380">MSDDLDQATLIGLIDHMKSCLSQPERGVSDTLDWLRDLSCCDGIILCQAKHPSASSVRHLVSHDYPPKWIQTYLAQDFGKVDPVIRYASLASDIYSWKDAYTHFGSYCPPAFFEKAADYGLHTGVACSFAQEHSDIVTICSICVDNNALPPAAQWALSNVMPALHAATGCIKQHTSIQPLTVRESEVLKWSSEGKTVWETGMILSLSEGTVKFHLSNIYRKLDVTNRAQAIAAAAHQGLI</sequence>
<accession>A0A0F9XNM7</accession>
<name>A0A0F9XNM7_9ZZZZ</name>
<dbReference type="PANTHER" id="PTHR44688">
    <property type="entry name" value="DNA-BINDING TRANSCRIPTIONAL ACTIVATOR DEVR_DOSR"/>
    <property type="match status" value="1"/>
</dbReference>
<dbReference type="SUPFAM" id="SSF46894">
    <property type="entry name" value="C-terminal effector domain of the bipartite response regulators"/>
    <property type="match status" value="1"/>
</dbReference>
<dbReference type="InterPro" id="IPR005143">
    <property type="entry name" value="TF_LuxR_autoind-bd_dom"/>
</dbReference>
<dbReference type="PROSITE" id="PS50043">
    <property type="entry name" value="HTH_LUXR_2"/>
    <property type="match status" value="1"/>
</dbReference>
<dbReference type="SUPFAM" id="SSF75516">
    <property type="entry name" value="Pheromone-binding domain of LuxR-like quorum-sensing transcription factors"/>
    <property type="match status" value="1"/>
</dbReference>
<dbReference type="PANTHER" id="PTHR44688:SF16">
    <property type="entry name" value="DNA-BINDING TRANSCRIPTIONAL ACTIVATOR DEVR_DOSR"/>
    <property type="match status" value="1"/>
</dbReference>
<dbReference type="InterPro" id="IPR036388">
    <property type="entry name" value="WH-like_DNA-bd_sf"/>
</dbReference>
<dbReference type="InterPro" id="IPR000792">
    <property type="entry name" value="Tscrpt_reg_LuxR_C"/>
</dbReference>
<comment type="caution">
    <text evidence="5">The sequence shown here is derived from an EMBL/GenBank/DDBJ whole genome shotgun (WGS) entry which is preliminary data.</text>
</comment>
<dbReference type="AlphaFoldDB" id="A0A0F9XNM7"/>
<evidence type="ECO:0000256" key="1">
    <source>
        <dbReference type="ARBA" id="ARBA00023015"/>
    </source>
</evidence>
<dbReference type="InterPro" id="IPR016032">
    <property type="entry name" value="Sig_transdc_resp-reg_C-effctor"/>
</dbReference>
<dbReference type="GO" id="GO:0003677">
    <property type="term" value="F:DNA binding"/>
    <property type="evidence" value="ECO:0007669"/>
    <property type="project" value="UniProtKB-KW"/>
</dbReference>
<reference evidence="5" key="1">
    <citation type="journal article" date="2015" name="Nature">
        <title>Complex archaea that bridge the gap between prokaryotes and eukaryotes.</title>
        <authorList>
            <person name="Spang A."/>
            <person name="Saw J.H."/>
            <person name="Jorgensen S.L."/>
            <person name="Zaremba-Niedzwiedzka K."/>
            <person name="Martijn J."/>
            <person name="Lind A.E."/>
            <person name="van Eijk R."/>
            <person name="Schleper C."/>
            <person name="Guy L."/>
            <person name="Ettema T.J."/>
        </authorList>
    </citation>
    <scope>NUCLEOTIDE SEQUENCE</scope>
</reference>
<dbReference type="InterPro" id="IPR036693">
    <property type="entry name" value="TF_LuxR_autoind-bd_dom_sf"/>
</dbReference>
<dbReference type="PRINTS" id="PR00038">
    <property type="entry name" value="HTHLUXR"/>
</dbReference>
<keyword evidence="3" id="KW-0804">Transcription</keyword>
<evidence type="ECO:0000259" key="4">
    <source>
        <dbReference type="PROSITE" id="PS50043"/>
    </source>
</evidence>
<evidence type="ECO:0000256" key="3">
    <source>
        <dbReference type="ARBA" id="ARBA00023163"/>
    </source>
</evidence>
<protein>
    <recommendedName>
        <fullName evidence="4">HTH luxR-type domain-containing protein</fullName>
    </recommendedName>
</protein>
<dbReference type="EMBL" id="LAZR01000083">
    <property type="protein sequence ID" value="KKN93818.1"/>
    <property type="molecule type" value="Genomic_DNA"/>
</dbReference>
<keyword evidence="2" id="KW-0238">DNA-binding</keyword>
<dbReference type="Gene3D" id="3.30.450.80">
    <property type="entry name" value="Transcription factor LuxR-like, autoinducer-binding domain"/>
    <property type="match status" value="1"/>
</dbReference>